<gene>
    <name evidence="2" type="ORF">K489DRAFT_212504</name>
</gene>
<reference evidence="2" key="2">
    <citation type="submission" date="2020-04" db="EMBL/GenBank/DDBJ databases">
        <authorList>
            <consortium name="NCBI Genome Project"/>
        </authorList>
    </citation>
    <scope>NUCLEOTIDE SEQUENCE</scope>
    <source>
        <strain evidence="2">CBS 342.82</strain>
    </source>
</reference>
<protein>
    <submittedName>
        <fullName evidence="2">Uncharacterized protein</fullName>
    </submittedName>
</protein>
<organism evidence="2">
    <name type="scientific">Dissoconium aciculare CBS 342.82</name>
    <dbReference type="NCBI Taxonomy" id="1314786"/>
    <lineage>
        <taxon>Eukaryota</taxon>
        <taxon>Fungi</taxon>
        <taxon>Dikarya</taxon>
        <taxon>Ascomycota</taxon>
        <taxon>Pezizomycotina</taxon>
        <taxon>Dothideomycetes</taxon>
        <taxon>Dothideomycetidae</taxon>
        <taxon>Mycosphaerellales</taxon>
        <taxon>Dissoconiaceae</taxon>
        <taxon>Dissoconium</taxon>
    </lineage>
</organism>
<dbReference type="Proteomes" id="UP000504637">
    <property type="component" value="Unplaced"/>
</dbReference>
<dbReference type="GeneID" id="54357464"/>
<reference evidence="2" key="1">
    <citation type="submission" date="2020-01" db="EMBL/GenBank/DDBJ databases">
        <authorList>
            <consortium name="DOE Joint Genome Institute"/>
            <person name="Haridas S."/>
            <person name="Albert R."/>
            <person name="Binder M."/>
            <person name="Bloem J."/>
            <person name="Labutti K."/>
            <person name="Salamov A."/>
            <person name="Andreopoulos B."/>
            <person name="Baker S.E."/>
            <person name="Barry K."/>
            <person name="Bills G."/>
            <person name="Bluhm B.H."/>
            <person name="Cannon C."/>
            <person name="Castanera R."/>
            <person name="Culley D.E."/>
            <person name="Daum C."/>
            <person name="Ezra D."/>
            <person name="Gonzalez J.B."/>
            <person name="Henrissat B."/>
            <person name="Kuo A."/>
            <person name="Liang C."/>
            <person name="Lipzen A."/>
            <person name="Lutzoni F."/>
            <person name="Magnuson J."/>
            <person name="Mondo S."/>
            <person name="Nolan M."/>
            <person name="Ohm R."/>
            <person name="Pangilinan J."/>
            <person name="Park H.-J."/>
            <person name="Ramirez L."/>
            <person name="Alfaro M."/>
            <person name="Sun H."/>
            <person name="Tritt A."/>
            <person name="Yoshinaga Y."/>
            <person name="Zwiers L.-H."/>
            <person name="Turgeon B.G."/>
            <person name="Goodwin S.B."/>
            <person name="Spatafora J.W."/>
            <person name="Crous P.W."/>
            <person name="Grigoriev I.V."/>
        </authorList>
    </citation>
    <scope>NUCLEOTIDE SEQUENCE</scope>
    <source>
        <strain evidence="2">CBS 342.82</strain>
    </source>
</reference>
<sequence length="333" mass="36977">MLDLHRNNPMEGGISRAASYPCDEQTAAAETERAYRLSSLSGRRGCRVLLSCAAAAVVCVVRRNDRQSPGFYLLSQIYLFCVCALHDAPLPSTKIQHPGMFLHGQPGNTISPYTHHSRPASSRMISSGSRTTFPFFPSSFLSRRRMEETKDGQIDTVLFCCFYVYTSVPGGIPRDLTANMDCDYTRAVAHTGYIYIYAGKVGCWDGGKPPARTLHFQPPTAPAFPIAGNHRELWPLQTPHRIVNAQGLVTGTLHLGPCRFRLARTRRIWRSPFPFFPSLRLRPRPPCEIPCHGASRVRPIGRYAGCVRVSDLALPFLHTRARAALQRLGAIVG</sequence>
<reference evidence="2" key="3">
    <citation type="submission" date="2025-08" db="UniProtKB">
        <authorList>
            <consortium name="RefSeq"/>
        </authorList>
    </citation>
    <scope>IDENTIFICATION</scope>
    <source>
        <strain evidence="2">CBS 342.82</strain>
    </source>
</reference>
<accession>A0A6J3M3N0</accession>
<keyword evidence="1" id="KW-1185">Reference proteome</keyword>
<proteinExistence type="predicted"/>
<dbReference type="RefSeq" id="XP_033459667.1">
    <property type="nucleotide sequence ID" value="XM_033599665.1"/>
</dbReference>
<evidence type="ECO:0000313" key="1">
    <source>
        <dbReference type="Proteomes" id="UP000504637"/>
    </source>
</evidence>
<dbReference type="AlphaFoldDB" id="A0A6J3M3N0"/>
<evidence type="ECO:0000313" key="2">
    <source>
        <dbReference type="RefSeq" id="XP_033459667.1"/>
    </source>
</evidence>
<name>A0A6J3M3N0_9PEZI</name>